<sequence>MAEPLCRYCARLGRVEAATVADHIVPHRGDLDLFAGELQPLCASCHSRVKQVEEIGGYSGAVDLDGYPIDPRHPNA</sequence>
<protein>
    <recommendedName>
        <fullName evidence="1">HNH domain-containing protein</fullName>
    </recommendedName>
</protein>
<dbReference type="GO" id="GO:0008270">
    <property type="term" value="F:zinc ion binding"/>
    <property type="evidence" value="ECO:0007669"/>
    <property type="project" value="InterPro"/>
</dbReference>
<dbReference type="EMBL" id="WVTD01000007">
    <property type="protein sequence ID" value="MYL98424.1"/>
    <property type="molecule type" value="Genomic_DNA"/>
</dbReference>
<dbReference type="InterPro" id="IPR003615">
    <property type="entry name" value="HNH_nuc"/>
</dbReference>
<reference evidence="2 3" key="1">
    <citation type="submission" date="2019-12" db="EMBL/GenBank/DDBJ databases">
        <authorList>
            <person name="Feng G."/>
            <person name="Zhu H."/>
        </authorList>
    </citation>
    <scope>NUCLEOTIDE SEQUENCE [LARGE SCALE GENOMIC DNA]</scope>
    <source>
        <strain evidence="2 3">FGD1</strain>
    </source>
</reference>
<comment type="caution">
    <text evidence="2">The sequence shown here is derived from an EMBL/GenBank/DDBJ whole genome shotgun (WGS) entry which is preliminary data.</text>
</comment>
<feature type="domain" description="HNH" evidence="1">
    <location>
        <begin position="6"/>
        <end position="49"/>
    </location>
</feature>
<organism evidence="2 3">
    <name type="scientific">Novosphingobium silvae</name>
    <dbReference type="NCBI Taxonomy" id="2692619"/>
    <lineage>
        <taxon>Bacteria</taxon>
        <taxon>Pseudomonadati</taxon>
        <taxon>Pseudomonadota</taxon>
        <taxon>Alphaproteobacteria</taxon>
        <taxon>Sphingomonadales</taxon>
        <taxon>Sphingomonadaceae</taxon>
        <taxon>Novosphingobium</taxon>
    </lineage>
</organism>
<accession>A0A7X4K7N7</accession>
<keyword evidence="3" id="KW-1185">Reference proteome</keyword>
<dbReference type="GO" id="GO:0004519">
    <property type="term" value="F:endonuclease activity"/>
    <property type="evidence" value="ECO:0007669"/>
    <property type="project" value="InterPro"/>
</dbReference>
<dbReference type="GO" id="GO:0003676">
    <property type="term" value="F:nucleic acid binding"/>
    <property type="evidence" value="ECO:0007669"/>
    <property type="project" value="InterPro"/>
</dbReference>
<name>A0A7X4K7N7_9SPHN</name>
<dbReference type="Pfam" id="PF01844">
    <property type="entry name" value="HNH"/>
    <property type="match status" value="1"/>
</dbReference>
<evidence type="ECO:0000259" key="1">
    <source>
        <dbReference type="Pfam" id="PF01844"/>
    </source>
</evidence>
<gene>
    <name evidence="2" type="ORF">GR702_11680</name>
</gene>
<evidence type="ECO:0000313" key="3">
    <source>
        <dbReference type="Proteomes" id="UP000465810"/>
    </source>
</evidence>
<dbReference type="Proteomes" id="UP000465810">
    <property type="component" value="Unassembled WGS sequence"/>
</dbReference>
<dbReference type="AlphaFoldDB" id="A0A7X4K7N7"/>
<dbReference type="InterPro" id="IPR002711">
    <property type="entry name" value="HNH"/>
</dbReference>
<dbReference type="Gene3D" id="1.10.30.50">
    <property type="match status" value="1"/>
</dbReference>
<dbReference type="CDD" id="cd00085">
    <property type="entry name" value="HNHc"/>
    <property type="match status" value="1"/>
</dbReference>
<proteinExistence type="predicted"/>
<dbReference type="RefSeq" id="WP_160986088.1">
    <property type="nucleotide sequence ID" value="NZ_WVTD01000007.1"/>
</dbReference>
<evidence type="ECO:0000313" key="2">
    <source>
        <dbReference type="EMBL" id="MYL98424.1"/>
    </source>
</evidence>